<dbReference type="PANTHER" id="PTHR38465:SF1">
    <property type="entry name" value="HTH-TYPE TRANSCRIPTIONAL REGULATOR MJ1563-RELATED"/>
    <property type="match status" value="1"/>
</dbReference>
<dbReference type="InterPro" id="IPR036390">
    <property type="entry name" value="WH_DNA-bd_sf"/>
</dbReference>
<dbReference type="GO" id="GO:0003677">
    <property type="term" value="F:DNA binding"/>
    <property type="evidence" value="ECO:0007669"/>
    <property type="project" value="UniProtKB-UniRule"/>
</dbReference>
<dbReference type="Gene3D" id="1.10.10.10">
    <property type="entry name" value="Winged helix-like DNA-binding domain superfamily/Winged helix DNA-binding domain"/>
    <property type="match status" value="1"/>
</dbReference>
<name>A0A9D1Q614_9GAMM</name>
<dbReference type="Proteomes" id="UP000823934">
    <property type="component" value="Unassembled WGS sequence"/>
</dbReference>
<evidence type="ECO:0000259" key="5">
    <source>
        <dbReference type="Pfam" id="PF12802"/>
    </source>
</evidence>
<evidence type="ECO:0000256" key="3">
    <source>
        <dbReference type="ARBA" id="ARBA00023163"/>
    </source>
</evidence>
<comment type="caution">
    <text evidence="6">The sequence shown here is derived from an EMBL/GenBank/DDBJ whole genome shotgun (WGS) entry which is preliminary data.</text>
</comment>
<evidence type="ECO:0000313" key="7">
    <source>
        <dbReference type="Proteomes" id="UP000823934"/>
    </source>
</evidence>
<comment type="similarity">
    <text evidence="4">Belongs to the GbsR family.</text>
</comment>
<organism evidence="6 7">
    <name type="scientific">Candidatus Ignatzschineria merdigallinarum</name>
    <dbReference type="NCBI Taxonomy" id="2838621"/>
    <lineage>
        <taxon>Bacteria</taxon>
        <taxon>Pseudomonadati</taxon>
        <taxon>Pseudomonadota</taxon>
        <taxon>Gammaproteobacteria</taxon>
        <taxon>Cardiobacteriales</taxon>
        <taxon>Ignatzschineriaceae</taxon>
        <taxon>Ignatzschineria</taxon>
    </lineage>
</organism>
<dbReference type="EMBL" id="DXHP01000067">
    <property type="protein sequence ID" value="HIW06267.1"/>
    <property type="molecule type" value="Genomic_DNA"/>
</dbReference>
<dbReference type="AlphaFoldDB" id="A0A9D1Q614"/>
<keyword evidence="2 4" id="KW-0238">DNA-binding</keyword>
<accession>A0A9D1Q614</accession>
<keyword evidence="1 4" id="KW-0805">Transcription regulation</keyword>
<evidence type="ECO:0000256" key="4">
    <source>
        <dbReference type="PIRNR" id="PIRNR006707"/>
    </source>
</evidence>
<dbReference type="InterPro" id="IPR052362">
    <property type="entry name" value="HTH-GbsR_regulator"/>
</dbReference>
<evidence type="ECO:0000256" key="2">
    <source>
        <dbReference type="ARBA" id="ARBA00023125"/>
    </source>
</evidence>
<evidence type="ECO:0000256" key="1">
    <source>
        <dbReference type="ARBA" id="ARBA00023015"/>
    </source>
</evidence>
<dbReference type="InterPro" id="IPR026282">
    <property type="entry name" value="MJ1563"/>
</dbReference>
<dbReference type="SUPFAM" id="SSF46785">
    <property type="entry name" value="Winged helix' DNA-binding domain"/>
    <property type="match status" value="1"/>
</dbReference>
<dbReference type="PANTHER" id="PTHR38465">
    <property type="entry name" value="HTH-TYPE TRANSCRIPTIONAL REGULATOR MJ1563-RELATED"/>
    <property type="match status" value="1"/>
</dbReference>
<reference evidence="6" key="1">
    <citation type="journal article" date="2021" name="PeerJ">
        <title>Extensive microbial diversity within the chicken gut microbiome revealed by metagenomics and culture.</title>
        <authorList>
            <person name="Gilroy R."/>
            <person name="Ravi A."/>
            <person name="Getino M."/>
            <person name="Pursley I."/>
            <person name="Horton D.L."/>
            <person name="Alikhan N.F."/>
            <person name="Baker D."/>
            <person name="Gharbi K."/>
            <person name="Hall N."/>
            <person name="Watson M."/>
            <person name="Adriaenssens E.M."/>
            <person name="Foster-Nyarko E."/>
            <person name="Jarju S."/>
            <person name="Secka A."/>
            <person name="Antonio M."/>
            <person name="Oren A."/>
            <person name="Chaudhuri R.R."/>
            <person name="La Ragione R."/>
            <person name="Hildebrand F."/>
            <person name="Pallen M.J."/>
        </authorList>
    </citation>
    <scope>NUCLEOTIDE SEQUENCE</scope>
    <source>
        <strain evidence="6">CHK160-9182</strain>
    </source>
</reference>
<dbReference type="InterPro" id="IPR036388">
    <property type="entry name" value="WH-like_DNA-bd_sf"/>
</dbReference>
<dbReference type="PIRSF" id="PIRSF006707">
    <property type="entry name" value="MJ1563"/>
    <property type="match status" value="1"/>
</dbReference>
<protein>
    <recommendedName>
        <fullName evidence="4">HTH-type transcriptional regulator</fullName>
    </recommendedName>
</protein>
<keyword evidence="3 4" id="KW-0804">Transcription</keyword>
<reference evidence="6" key="2">
    <citation type="submission" date="2021-04" db="EMBL/GenBank/DDBJ databases">
        <authorList>
            <person name="Gilroy R."/>
        </authorList>
    </citation>
    <scope>NUCLEOTIDE SEQUENCE</scope>
    <source>
        <strain evidence="6">CHK160-9182</strain>
    </source>
</reference>
<feature type="domain" description="HTH marR-type" evidence="5">
    <location>
        <begin position="27"/>
        <end position="79"/>
    </location>
</feature>
<sequence>MSTDNNKLTSKELEFVLHWGEMGSRWGINRTVAQIHALLFIQEKPISADAICEYLGIARSNSSNSIKELERLGLAKRSHILNDRKDYFETTGDVWELLKIIARERIEQELKPTEVMLTNLLQDPEFKNESEVFQKRAKDSVDLLHSLINIGDHLLGFSTTGLKRLFKTSSGLMKFILGARKDDKA</sequence>
<gene>
    <name evidence="6" type="ORF">H9889_02940</name>
</gene>
<evidence type="ECO:0000313" key="6">
    <source>
        <dbReference type="EMBL" id="HIW06267.1"/>
    </source>
</evidence>
<dbReference type="Pfam" id="PF12802">
    <property type="entry name" value="MarR_2"/>
    <property type="match status" value="1"/>
</dbReference>
<proteinExistence type="inferred from homology"/>
<dbReference type="GO" id="GO:0003700">
    <property type="term" value="F:DNA-binding transcription factor activity"/>
    <property type="evidence" value="ECO:0007669"/>
    <property type="project" value="InterPro"/>
</dbReference>
<dbReference type="InterPro" id="IPR000835">
    <property type="entry name" value="HTH_MarR-typ"/>
</dbReference>